<comment type="caution">
    <text evidence="4">The sequence shown here is derived from an EMBL/GenBank/DDBJ whole genome shotgun (WGS) entry which is preliminary data.</text>
</comment>
<organism evidence="4 5">
    <name type="scientific">Triparma strigata</name>
    <dbReference type="NCBI Taxonomy" id="1606541"/>
    <lineage>
        <taxon>Eukaryota</taxon>
        <taxon>Sar</taxon>
        <taxon>Stramenopiles</taxon>
        <taxon>Ochrophyta</taxon>
        <taxon>Bolidophyceae</taxon>
        <taxon>Parmales</taxon>
        <taxon>Triparmaceae</taxon>
        <taxon>Triparma</taxon>
    </lineage>
</organism>
<feature type="region of interest" description="Disordered" evidence="1">
    <location>
        <begin position="26"/>
        <end position="58"/>
    </location>
</feature>
<protein>
    <recommendedName>
        <fullName evidence="6">Small-subunit processome Utp21 domain-containing protein</fullName>
    </recommendedName>
</protein>
<gene>
    <name evidence="4" type="ORF">TrST_g11978</name>
</gene>
<dbReference type="Gene3D" id="2.130.10.10">
    <property type="entry name" value="YVTN repeat-like/Quinoprotein amine dehydrogenase"/>
    <property type="match status" value="2"/>
</dbReference>
<dbReference type="InterPro" id="IPR007319">
    <property type="entry name" value="WDR36/Utp21_C"/>
</dbReference>
<name>A0A9W7AAJ8_9STRA</name>
<dbReference type="SUPFAM" id="SSF50998">
    <property type="entry name" value="Quinoprotein alcohol dehydrogenase-like"/>
    <property type="match status" value="1"/>
</dbReference>
<dbReference type="EMBL" id="BRXY01000126">
    <property type="protein sequence ID" value="GMH68534.1"/>
    <property type="molecule type" value="Genomic_DNA"/>
</dbReference>
<dbReference type="PANTHER" id="PTHR22840">
    <property type="entry name" value="WD REPEAT-CONTAINING PROTEIN 36"/>
    <property type="match status" value="1"/>
</dbReference>
<dbReference type="InterPro" id="IPR011047">
    <property type="entry name" value="Quinoprotein_ADH-like_sf"/>
</dbReference>
<reference evidence="5" key="1">
    <citation type="journal article" date="2023" name="Commun. Biol.">
        <title>Genome analysis of Parmales, the sister group of diatoms, reveals the evolutionary specialization of diatoms from phago-mixotrophs to photoautotrophs.</title>
        <authorList>
            <person name="Ban H."/>
            <person name="Sato S."/>
            <person name="Yoshikawa S."/>
            <person name="Yamada K."/>
            <person name="Nakamura Y."/>
            <person name="Ichinomiya M."/>
            <person name="Sato N."/>
            <person name="Blanc-Mathieu R."/>
            <person name="Endo H."/>
            <person name="Kuwata A."/>
            <person name="Ogata H."/>
        </authorList>
    </citation>
    <scope>NUCLEOTIDE SEQUENCE [LARGE SCALE GENOMIC DNA]</scope>
    <source>
        <strain evidence="5">NIES 3701</strain>
    </source>
</reference>
<proteinExistence type="predicted"/>
<dbReference type="SMART" id="SM00320">
    <property type="entry name" value="WD40"/>
    <property type="match status" value="4"/>
</dbReference>
<evidence type="ECO:0000259" key="3">
    <source>
        <dbReference type="Pfam" id="PF25171"/>
    </source>
</evidence>
<dbReference type="Pfam" id="PF04192">
    <property type="entry name" value="Utp21"/>
    <property type="match status" value="1"/>
</dbReference>
<dbReference type="GO" id="GO:0032040">
    <property type="term" value="C:small-subunit processome"/>
    <property type="evidence" value="ECO:0007669"/>
    <property type="project" value="InterPro"/>
</dbReference>
<dbReference type="InterPro" id="IPR059157">
    <property type="entry name" value="WDR36-Utp21_N"/>
</dbReference>
<evidence type="ECO:0008006" key="6">
    <source>
        <dbReference type="Google" id="ProtNLM"/>
    </source>
</evidence>
<feature type="compositionally biased region" description="Acidic residues" evidence="1">
    <location>
        <begin position="937"/>
        <end position="958"/>
    </location>
</feature>
<dbReference type="Proteomes" id="UP001165085">
    <property type="component" value="Unassembled WGS sequence"/>
</dbReference>
<sequence length="1140" mass="124249">MVVSTRITRFNSTDAVFKNLDEDIVSPSPKRARTRTSSSSDSDSDSAASTSSTTSSNVFDTASSSILYSPYLTLGQITIDVPPVVLTQSTQSIVTLPLLNSYQTLSITHSLRTLMVSKPLPTSYGSISSLESTSKIVVTGTELGYLTFYKRGAGFKTFKLDGEVNTIMSFDTLFVVHSSIEGDSDFSEISTYEVSDVSASSPTAKLLNSFQVPKSDGVIHPTSYVNKILTYGSNTCLFNIRSQKCIYDFKLRTKKIFNTPALDTVAMVGAVKASNPADSKSGGKTTLYNLKLNKALFTLDCDAPIKSITFRTDGLCSKVSPMICATTAGLMTWDLRTKRIVDKNDDVRQPNSVVALKNEPLVVVTVNNGVNVMAYDVDLKGRLLRERLGHKKPISKVMYLNGNFKTEASGATVDDCNILTASREIRVFNTGRSALDCEWSQGKGLIKRAKEIGMNKEDLLLPDVLDFGYDPSKKVGVSIHKDTAFAYVWSKEERAQNGPVLRQDDWKVGNMQVKPDAVYNATSVGMSACGEFAVVGTRGGGIFKYNVESGEGRGSFPKDYTETVKERRDRLQSKLIGSVKRTMKEVLGDNEVTTSDANKRERMNKLAATDKEERMVRSLERRHDEGVVGCWVDKENLKMYSIDEEGKVLGWNFRTRLAERREPRSVGAEIVKASFNYDSDMIIYGVAKGGLGVWDCRGGKVVRRMRGGGEVNDICWGGDGRRVFCSSLDGSVRVFDVPTGQCVDWLTFKSLPTSLTVSTTGEFLATTHADSKGISLWADKSFYQTVHLTGPPAVPTLMDDPSPAGEEMGGVNGIGSLVKTHSDVVGKSKLDDDADAAEGEEEDGGIIVPKGEGMVTLSGLPDGHWKNLFHLEIVKLRNKPKEAPKKPESAPFFLQRRGDGTTGLDMVVDVGGVGGGAGGGGGGGGGEEKKLECWDDAWSDDDEDGEGEGEGGGMEEEQPQFQSRLLNSFAKKGEAGGEGGEEERKPPPNQLAALLRRCDDEKCSPVALVTEYLQSMGPSAIDVAMTTLCSGEHDVEGIDFLILFVEYLSKSAETRENFEAFNAYLNRFLFVHGGIIRAAEAGEEKEKDKDKEKGGRRVAQMTAMKEAMQSLKMNQHAAANRLKEKLMKASALVRHFQNLI</sequence>
<dbReference type="InterPro" id="IPR015943">
    <property type="entry name" value="WD40/YVTN_repeat-like_dom_sf"/>
</dbReference>
<evidence type="ECO:0000259" key="2">
    <source>
        <dbReference type="Pfam" id="PF04192"/>
    </source>
</evidence>
<feature type="region of interest" description="Disordered" evidence="1">
    <location>
        <begin position="937"/>
        <end position="959"/>
    </location>
</feature>
<dbReference type="GO" id="GO:0006364">
    <property type="term" value="P:rRNA processing"/>
    <property type="evidence" value="ECO:0007669"/>
    <property type="project" value="InterPro"/>
</dbReference>
<dbReference type="GO" id="GO:0034388">
    <property type="term" value="C:Pwp2p-containing subcomplex of 90S preribosome"/>
    <property type="evidence" value="ECO:0007669"/>
    <property type="project" value="TreeGrafter"/>
</dbReference>
<accession>A0A9W7AAJ8</accession>
<feature type="domain" description="WDR36/Utp21 C-terminal" evidence="2">
    <location>
        <begin position="852"/>
        <end position="1135"/>
    </location>
</feature>
<feature type="compositionally biased region" description="Low complexity" evidence="1">
    <location>
        <begin position="35"/>
        <end position="56"/>
    </location>
</feature>
<dbReference type="OrthoDB" id="194801at2759"/>
<dbReference type="Pfam" id="PF25171">
    <property type="entry name" value="Beta-prop_WDR36-Utp21_1st"/>
    <property type="match status" value="1"/>
</dbReference>
<feature type="domain" description="WDR36/Utp21 N-terminal" evidence="3">
    <location>
        <begin position="94"/>
        <end position="364"/>
    </location>
</feature>
<dbReference type="AlphaFoldDB" id="A0A9W7AAJ8"/>
<evidence type="ECO:0000313" key="4">
    <source>
        <dbReference type="EMBL" id="GMH68534.1"/>
    </source>
</evidence>
<evidence type="ECO:0000313" key="5">
    <source>
        <dbReference type="Proteomes" id="UP001165085"/>
    </source>
</evidence>
<keyword evidence="5" id="KW-1185">Reference proteome</keyword>
<dbReference type="PANTHER" id="PTHR22840:SF12">
    <property type="entry name" value="WD REPEAT-CONTAINING PROTEIN 36"/>
    <property type="match status" value="1"/>
</dbReference>
<evidence type="ECO:0000256" key="1">
    <source>
        <dbReference type="SAM" id="MobiDB-lite"/>
    </source>
</evidence>
<dbReference type="InterPro" id="IPR001680">
    <property type="entry name" value="WD40_rpt"/>
</dbReference>
<dbReference type="Pfam" id="PF25168">
    <property type="entry name" value="Beta-prop_WDR36-Utp21_2nd"/>
    <property type="match status" value="1"/>
</dbReference>